<dbReference type="PANTHER" id="PTHR47926">
    <property type="entry name" value="PENTATRICOPEPTIDE REPEAT-CONTAINING PROTEIN"/>
    <property type="match status" value="1"/>
</dbReference>
<feature type="repeat" description="PPR" evidence="2">
    <location>
        <begin position="254"/>
        <end position="288"/>
    </location>
</feature>
<proteinExistence type="predicted"/>
<dbReference type="AlphaFoldDB" id="W1PJQ9"/>
<sequence>MCRSQSNTHANHHQEKTLFQCNEDISHHAHNGSNTDALILFTQLREFGFKPNASTFSSVLKSCAKLGFLQMGKQIHSEVIKLGFESDIYCGSSLVDMYCKCREFHDATHLFDKIPYRNTVTWNALIVGFSQAELYDQALDIYIKMREMGICPSAITLSSVLASCSRLDVEEDLKKIHALSFKLGLQSHVVVGTALIDSYMKSLKFTDANKVFNSMPEKNVFTWTSMVTGYSQKKQPMEVLKLIQEMRRANIKLNQVTYNGLLSSFVSPEDLDHGKQVHCQVIKEGFELEPHVSVALITMYSKCTSASDFCKLCSVTPLYDQVSYNSVIAGFAHLGYGEEVLETFARMNQSLIKPDFYTFGSLLQAIGTLSTLEHGKQTHALVLKTGHFSNPYVQNGLISMYSKCGLLDEAKLVFSLARELDIVSWNSLLAGLSQHGKGLEAVEWFEEMWRVGVKPDHTSFLCVLSSCSHTGLVEKGLEYFDLMKSDRVALAPRVEHYSCIVDLLGRAGYLNEAEELINKMPIKPEASIYRALLSACRVHGNMGMAVRAAGCLLELCPSDASAYVLLSNVFGEKGYWADKEHVRMLMGSNGVTKEPGYSWVGICNEAQTTLGKDLDDPLSLDAQETLV</sequence>
<dbReference type="Pfam" id="PF01535">
    <property type="entry name" value="PPR"/>
    <property type="match status" value="4"/>
</dbReference>
<feature type="repeat" description="PPR" evidence="2">
    <location>
        <begin position="320"/>
        <end position="354"/>
    </location>
</feature>
<dbReference type="Gene3D" id="1.25.40.10">
    <property type="entry name" value="Tetratricopeptide repeat domain"/>
    <property type="match status" value="3"/>
</dbReference>
<dbReference type="OMA" id="LWPNDPA"/>
<feature type="repeat" description="PPR" evidence="2">
    <location>
        <begin position="219"/>
        <end position="253"/>
    </location>
</feature>
<protein>
    <recommendedName>
        <fullName evidence="5">Pentacotripeptide-repeat region of PRORP domain-containing protein</fullName>
    </recommendedName>
</protein>
<dbReference type="EMBL" id="KI393609">
    <property type="protein sequence ID" value="ERN07974.1"/>
    <property type="molecule type" value="Genomic_DNA"/>
</dbReference>
<organism evidence="3 4">
    <name type="scientific">Amborella trichopoda</name>
    <dbReference type="NCBI Taxonomy" id="13333"/>
    <lineage>
        <taxon>Eukaryota</taxon>
        <taxon>Viridiplantae</taxon>
        <taxon>Streptophyta</taxon>
        <taxon>Embryophyta</taxon>
        <taxon>Tracheophyta</taxon>
        <taxon>Spermatophyta</taxon>
        <taxon>Magnoliopsida</taxon>
        <taxon>Amborellales</taxon>
        <taxon>Amborellaceae</taxon>
        <taxon>Amborella</taxon>
    </lineage>
</organism>
<dbReference type="Proteomes" id="UP000017836">
    <property type="component" value="Unassembled WGS sequence"/>
</dbReference>
<feature type="repeat" description="PPR" evidence="2">
    <location>
        <begin position="118"/>
        <end position="152"/>
    </location>
</feature>
<dbReference type="Gramene" id="ERN07974">
    <property type="protein sequence ID" value="ERN07974"/>
    <property type="gene ID" value="AMTR_s00012p00252800"/>
</dbReference>
<dbReference type="OrthoDB" id="185373at2759"/>
<dbReference type="eggNOG" id="KOG4197">
    <property type="taxonomic scope" value="Eukaryota"/>
</dbReference>
<dbReference type="GO" id="GO:0009451">
    <property type="term" value="P:RNA modification"/>
    <property type="evidence" value="ECO:0000318"/>
    <property type="project" value="GO_Central"/>
</dbReference>
<dbReference type="PROSITE" id="PS51375">
    <property type="entry name" value="PPR"/>
    <property type="match status" value="6"/>
</dbReference>
<evidence type="ECO:0000313" key="4">
    <source>
        <dbReference type="Proteomes" id="UP000017836"/>
    </source>
</evidence>
<evidence type="ECO:0000256" key="2">
    <source>
        <dbReference type="PROSITE-ProRule" id="PRU00708"/>
    </source>
</evidence>
<dbReference type="PANTHER" id="PTHR47926:SF342">
    <property type="entry name" value="TETRATRICOPEPTIDE-LIKE HELICAL DOMAIN-CONTAINING PROTEIN-RELATED"/>
    <property type="match status" value="1"/>
</dbReference>
<name>W1PJQ9_AMBTC</name>
<gene>
    <name evidence="3" type="ORF">AMTR_s00012p00252800</name>
</gene>
<dbReference type="KEGG" id="atr:18436214"/>
<reference evidence="4" key="1">
    <citation type="journal article" date="2013" name="Science">
        <title>The Amborella genome and the evolution of flowering plants.</title>
        <authorList>
            <consortium name="Amborella Genome Project"/>
        </authorList>
    </citation>
    <scope>NUCLEOTIDE SEQUENCE [LARGE SCALE GENOMIC DNA]</scope>
</reference>
<keyword evidence="1" id="KW-0677">Repeat</keyword>
<feature type="repeat" description="PPR" evidence="2">
    <location>
        <begin position="52"/>
        <end position="86"/>
    </location>
</feature>
<dbReference type="FunFam" id="1.25.40.10:FF:000682">
    <property type="entry name" value="Pentatricopeptide repeat-containing protein At3g16610"/>
    <property type="match status" value="1"/>
</dbReference>
<dbReference type="FunFam" id="1.25.40.10:FF:000090">
    <property type="entry name" value="Pentatricopeptide repeat-containing protein, chloroplastic"/>
    <property type="match status" value="1"/>
</dbReference>
<dbReference type="HOGENOM" id="CLU_002706_15_1_1"/>
<dbReference type="GO" id="GO:0003723">
    <property type="term" value="F:RNA binding"/>
    <property type="evidence" value="ECO:0000318"/>
    <property type="project" value="GO_Central"/>
</dbReference>
<dbReference type="InterPro" id="IPR046848">
    <property type="entry name" value="E_motif"/>
</dbReference>
<evidence type="ECO:0000256" key="1">
    <source>
        <dbReference type="ARBA" id="ARBA00022737"/>
    </source>
</evidence>
<accession>W1PJQ9</accession>
<feature type="repeat" description="PPR" evidence="2">
    <location>
        <begin position="421"/>
        <end position="455"/>
    </location>
</feature>
<keyword evidence="4" id="KW-1185">Reference proteome</keyword>
<dbReference type="InterPro" id="IPR002885">
    <property type="entry name" value="PPR_rpt"/>
</dbReference>
<evidence type="ECO:0000313" key="3">
    <source>
        <dbReference type="EMBL" id="ERN07974.1"/>
    </source>
</evidence>
<dbReference type="InterPro" id="IPR011990">
    <property type="entry name" value="TPR-like_helical_dom_sf"/>
</dbReference>
<evidence type="ECO:0008006" key="5">
    <source>
        <dbReference type="Google" id="ProtNLM"/>
    </source>
</evidence>
<dbReference type="Pfam" id="PF13041">
    <property type="entry name" value="PPR_2"/>
    <property type="match status" value="4"/>
</dbReference>
<dbReference type="NCBIfam" id="TIGR00756">
    <property type="entry name" value="PPR"/>
    <property type="match status" value="4"/>
</dbReference>
<dbReference type="Pfam" id="PF20431">
    <property type="entry name" value="E_motif"/>
    <property type="match status" value="1"/>
</dbReference>
<dbReference type="InterPro" id="IPR046960">
    <property type="entry name" value="PPR_At4g14850-like_plant"/>
</dbReference>